<dbReference type="GO" id="GO:0006508">
    <property type="term" value="P:proteolysis"/>
    <property type="evidence" value="ECO:0007669"/>
    <property type="project" value="UniProtKB-KW"/>
</dbReference>
<evidence type="ECO:0000256" key="7">
    <source>
        <dbReference type="ARBA" id="ARBA00022801"/>
    </source>
</evidence>
<dbReference type="Proteomes" id="UP001634394">
    <property type="component" value="Unassembled WGS sequence"/>
</dbReference>
<keyword evidence="7 10" id="KW-0378">Hydrolase</keyword>
<evidence type="ECO:0000256" key="4">
    <source>
        <dbReference type="ARBA" id="ARBA00022645"/>
    </source>
</evidence>
<keyword evidence="3" id="KW-0964">Secreted</keyword>
<proteinExistence type="inferred from homology"/>
<evidence type="ECO:0000256" key="8">
    <source>
        <dbReference type="ARBA" id="ARBA00023180"/>
    </source>
</evidence>
<dbReference type="PRINTS" id="PR00724">
    <property type="entry name" value="CRBOXYPTASEC"/>
</dbReference>
<evidence type="ECO:0000256" key="2">
    <source>
        <dbReference type="ARBA" id="ARBA00009431"/>
    </source>
</evidence>
<name>A0ABD3WZ81_SINWO</name>
<dbReference type="Gene3D" id="3.40.50.1820">
    <property type="entry name" value="alpha/beta hydrolase"/>
    <property type="match status" value="1"/>
</dbReference>
<dbReference type="InterPro" id="IPR029058">
    <property type="entry name" value="AB_hydrolase_fold"/>
</dbReference>
<keyword evidence="4 10" id="KW-0121">Carboxypeptidase</keyword>
<dbReference type="PANTHER" id="PTHR11802">
    <property type="entry name" value="SERINE PROTEASE FAMILY S10 SERINE CARBOXYPEPTIDASE"/>
    <property type="match status" value="1"/>
</dbReference>
<organism evidence="11 12">
    <name type="scientific">Sinanodonta woodiana</name>
    <name type="common">Chinese pond mussel</name>
    <name type="synonym">Anodonta woodiana</name>
    <dbReference type="NCBI Taxonomy" id="1069815"/>
    <lineage>
        <taxon>Eukaryota</taxon>
        <taxon>Metazoa</taxon>
        <taxon>Spiralia</taxon>
        <taxon>Lophotrochozoa</taxon>
        <taxon>Mollusca</taxon>
        <taxon>Bivalvia</taxon>
        <taxon>Autobranchia</taxon>
        <taxon>Heteroconchia</taxon>
        <taxon>Palaeoheterodonta</taxon>
        <taxon>Unionida</taxon>
        <taxon>Unionoidea</taxon>
        <taxon>Unionidae</taxon>
        <taxon>Unioninae</taxon>
        <taxon>Sinanodonta</taxon>
    </lineage>
</organism>
<evidence type="ECO:0000256" key="10">
    <source>
        <dbReference type="RuleBase" id="RU361156"/>
    </source>
</evidence>
<dbReference type="FunFam" id="3.40.50.1820:FF:000075">
    <property type="entry name" value="Carboxypeptidase"/>
    <property type="match status" value="1"/>
</dbReference>
<protein>
    <recommendedName>
        <fullName evidence="10">Carboxypeptidase</fullName>
        <ecNumber evidence="10">3.4.16.-</ecNumber>
    </recommendedName>
</protein>
<evidence type="ECO:0000256" key="3">
    <source>
        <dbReference type="ARBA" id="ARBA00022525"/>
    </source>
</evidence>
<accession>A0ABD3WZ81</accession>
<keyword evidence="5 10" id="KW-0645">Protease</keyword>
<dbReference type="InterPro" id="IPR001563">
    <property type="entry name" value="Peptidase_S10"/>
</dbReference>
<dbReference type="EC" id="3.4.16.-" evidence="10"/>
<comment type="function">
    <text evidence="9">May be involved in vascular wall and kidney homeostasis.</text>
</comment>
<dbReference type="InterPro" id="IPR018202">
    <property type="entry name" value="Ser_caboxypep_ser_AS"/>
</dbReference>
<evidence type="ECO:0000256" key="1">
    <source>
        <dbReference type="ARBA" id="ARBA00004613"/>
    </source>
</evidence>
<dbReference type="GO" id="GO:0004185">
    <property type="term" value="F:serine-type carboxypeptidase activity"/>
    <property type="evidence" value="ECO:0007669"/>
    <property type="project" value="UniProtKB-UniRule"/>
</dbReference>
<dbReference type="GO" id="GO:0005576">
    <property type="term" value="C:extracellular region"/>
    <property type="evidence" value="ECO:0007669"/>
    <property type="project" value="UniProtKB-SubCell"/>
</dbReference>
<reference evidence="11 12" key="1">
    <citation type="submission" date="2024-11" db="EMBL/GenBank/DDBJ databases">
        <title>Chromosome-level genome assembly of the freshwater bivalve Anodonta woodiana.</title>
        <authorList>
            <person name="Chen X."/>
        </authorList>
    </citation>
    <scope>NUCLEOTIDE SEQUENCE [LARGE SCALE GENOMIC DNA]</scope>
    <source>
        <strain evidence="11">MN2024</strain>
        <tissue evidence="11">Gills</tissue>
    </source>
</reference>
<gene>
    <name evidence="11" type="ORF">ACJMK2_035695</name>
</gene>
<comment type="subcellular location">
    <subcellularLocation>
        <location evidence="1">Secreted</location>
    </subcellularLocation>
</comment>
<evidence type="ECO:0000256" key="9">
    <source>
        <dbReference type="ARBA" id="ARBA00055847"/>
    </source>
</evidence>
<dbReference type="SUPFAM" id="SSF53474">
    <property type="entry name" value="alpha/beta-Hydrolases"/>
    <property type="match status" value="1"/>
</dbReference>
<dbReference type="EMBL" id="JBJQND010000005">
    <property type="protein sequence ID" value="KAL3878062.1"/>
    <property type="molecule type" value="Genomic_DNA"/>
</dbReference>
<evidence type="ECO:0000256" key="5">
    <source>
        <dbReference type="ARBA" id="ARBA00022670"/>
    </source>
</evidence>
<keyword evidence="6" id="KW-0732">Signal</keyword>
<dbReference type="Pfam" id="PF00450">
    <property type="entry name" value="Peptidase_S10"/>
    <property type="match status" value="1"/>
</dbReference>
<dbReference type="PANTHER" id="PTHR11802:SF3">
    <property type="entry name" value="RETINOID-INDUCIBLE SERINE CARBOXYPEPTIDASE"/>
    <property type="match status" value="1"/>
</dbReference>
<keyword evidence="12" id="KW-1185">Reference proteome</keyword>
<keyword evidence="8" id="KW-0325">Glycoprotein</keyword>
<comment type="similarity">
    <text evidence="2 10">Belongs to the peptidase S10 family.</text>
</comment>
<evidence type="ECO:0000313" key="12">
    <source>
        <dbReference type="Proteomes" id="UP001634394"/>
    </source>
</evidence>
<dbReference type="AlphaFoldDB" id="A0ABD3WZ81"/>
<dbReference type="PROSITE" id="PS00131">
    <property type="entry name" value="CARBOXYPEPT_SER_SER"/>
    <property type="match status" value="1"/>
</dbReference>
<sequence length="455" mass="51131">MINNMECLTKTSSVFLITSFFMIYASNADTLRYMKHKQGDDEPKQEWDYVEVRSYAHMFYWLYYTTDPAGYEHVPLVMWLQGGPGGSSTGFGNFAEIGPLDIMLKPRNTTWLSAASLLFVDNPVGAGFSYVDNDDAYTTNVDTIAKDLLVLLKTFFMEKSTQFQSIPFFIFSESYGGKMTAAISDVLYQAITKGDIKCNFKGFAMGDSWISPIDSTLGWGSYLYTNSLIDLSGYLAVNSSLQKVAQAIQMGDWTQATEAWGSAQDVVEQKSNGVNFYNILQWGGSEPTIRGERLIDRMTRRMLGRLHNDPLSDLMNGPIRRKLKIIPEHVVWGGQSDMVFQKQTEDFMKPVTDIVNSLIMNTTLKVVVYSGQLDLIVETTGTEAWVYRLDIAENFRKATRIPVFNPATKLTSGFVQSAKNFSFYWILDAGHMVPSDNGDTALAMLKMVIEMPSTK</sequence>
<evidence type="ECO:0000313" key="11">
    <source>
        <dbReference type="EMBL" id="KAL3878062.1"/>
    </source>
</evidence>
<comment type="caution">
    <text evidence="11">The sequence shown here is derived from an EMBL/GenBank/DDBJ whole genome shotgun (WGS) entry which is preliminary data.</text>
</comment>
<evidence type="ECO:0000256" key="6">
    <source>
        <dbReference type="ARBA" id="ARBA00022729"/>
    </source>
</evidence>